<organism evidence="1 2">
    <name type="scientific">Pseudomonas syringae pv. viburni</name>
    <dbReference type="NCBI Taxonomy" id="251703"/>
    <lineage>
        <taxon>Bacteria</taxon>
        <taxon>Pseudomonadati</taxon>
        <taxon>Pseudomonadota</taxon>
        <taxon>Gammaproteobacteria</taxon>
        <taxon>Pseudomonadales</taxon>
        <taxon>Pseudomonadaceae</taxon>
        <taxon>Pseudomonas</taxon>
    </lineage>
</organism>
<dbReference type="Proteomes" id="UP000050317">
    <property type="component" value="Unassembled WGS sequence"/>
</dbReference>
<dbReference type="AlphaFoldDB" id="A0A0Q0DA39"/>
<dbReference type="EMBL" id="LJRR01000113">
    <property type="protein sequence ID" value="KPZ20100.1"/>
    <property type="molecule type" value="Genomic_DNA"/>
</dbReference>
<protein>
    <submittedName>
        <fullName evidence="1">Uncharacterized protein</fullName>
    </submittedName>
</protein>
<comment type="caution">
    <text evidence="1">The sequence shown here is derived from an EMBL/GenBank/DDBJ whole genome shotgun (WGS) entry which is preliminary data.</text>
</comment>
<dbReference type="PATRIC" id="fig|251703.9.peg.2198"/>
<evidence type="ECO:0000313" key="1">
    <source>
        <dbReference type="EMBL" id="KPZ20100.1"/>
    </source>
</evidence>
<evidence type="ECO:0000313" key="2">
    <source>
        <dbReference type="Proteomes" id="UP000050317"/>
    </source>
</evidence>
<reference evidence="1 2" key="1">
    <citation type="submission" date="2015-09" db="EMBL/GenBank/DDBJ databases">
        <title>Genome announcement of multiple Pseudomonas syringae strains.</title>
        <authorList>
            <person name="Thakur S."/>
            <person name="Wang P.W."/>
            <person name="Gong Y."/>
            <person name="Weir B.S."/>
            <person name="Guttman D.S."/>
        </authorList>
    </citation>
    <scope>NUCLEOTIDE SEQUENCE [LARGE SCALE GENOMIC DNA]</scope>
    <source>
        <strain evidence="1 2">ICMP3963</strain>
    </source>
</reference>
<gene>
    <name evidence="1" type="ORF">ALO40_01611</name>
</gene>
<accession>A0A0Q0DA39</accession>
<sequence length="51" mass="5622">MSLRILSNQVLKNASHQHPGSQKLLLNQFFSVRIGAPSDVSLISNEHLQPA</sequence>
<proteinExistence type="predicted"/>
<name>A0A0Q0DA39_9PSED</name>